<dbReference type="Proteomes" id="UP000595426">
    <property type="component" value="Chromosome"/>
</dbReference>
<dbReference type="GeneID" id="93131379"/>
<dbReference type="InterPro" id="IPR014710">
    <property type="entry name" value="RmlC-like_jellyroll"/>
</dbReference>
<dbReference type="EMBL" id="CP067018">
    <property type="protein sequence ID" value="QQN57007.1"/>
    <property type="molecule type" value="Genomic_DNA"/>
</dbReference>
<dbReference type="AlphaFoldDB" id="A0A7T7UVM2"/>
<evidence type="ECO:0000259" key="1">
    <source>
        <dbReference type="Pfam" id="PF05523"/>
    </source>
</evidence>
<reference evidence="2 3" key="1">
    <citation type="submission" date="2020-12" db="EMBL/GenBank/DDBJ databases">
        <title>FDA dAtabase for Regulatory Grade micrObial Sequences (FDA-ARGOS): Supporting development and validation of Infectious Disease Dx tests.</title>
        <authorList>
            <person name="Kerrigan L."/>
            <person name="Long C."/>
            <person name="Tallon L."/>
            <person name="Sadzewicz L."/>
            <person name="Zhao X."/>
            <person name="Boylan J."/>
            <person name="Ott S."/>
            <person name="Bowen H."/>
            <person name="Vavikolanu K."/>
            <person name="Mehta A."/>
            <person name="Aluvathingal J."/>
            <person name="Nadendla S."/>
            <person name="Yan Y."/>
            <person name="Sichtig H."/>
        </authorList>
    </citation>
    <scope>NUCLEOTIDE SEQUENCE [LARGE SCALE GENOMIC DNA]</scope>
    <source>
        <strain evidence="2 3">FDAARGOS_1031</strain>
    </source>
</reference>
<dbReference type="KEGG" id="egm:AYC65_00600"/>
<dbReference type="CDD" id="cd20292">
    <property type="entry name" value="cupin_QdtA-like"/>
    <property type="match status" value="1"/>
</dbReference>
<name>A0A7T7UVM2_9FLAO</name>
<evidence type="ECO:0000313" key="3">
    <source>
        <dbReference type="Proteomes" id="UP000595426"/>
    </source>
</evidence>
<dbReference type="InterPro" id="IPR008894">
    <property type="entry name" value="QdtA_cupin_dom"/>
</dbReference>
<sequence>MENIISSKPYIIIFDKIGSSELGYITIAETQKNIPFNIKRVYWTYYTPQDVIRGGHAHKNLQQVIFAVSGIITFNTEDKNGNKEQFILDHPAKGLYIPNLIWRDIHFTHNAVLLCLASEYYGEEDYFRDYQEFKNINK</sequence>
<dbReference type="RefSeq" id="WP_034866519.1">
    <property type="nucleotide sequence ID" value="NZ_CBCSDR010000007.1"/>
</dbReference>
<dbReference type="Pfam" id="PF05523">
    <property type="entry name" value="FdtA"/>
    <property type="match status" value="1"/>
</dbReference>
<keyword evidence="3" id="KW-1185">Reference proteome</keyword>
<dbReference type="Gene3D" id="2.60.120.10">
    <property type="entry name" value="Jelly Rolls"/>
    <property type="match status" value="1"/>
</dbReference>
<feature type="domain" description="Sugar 3,4-ketoisomerase QdtA cupin" evidence="1">
    <location>
        <begin position="11"/>
        <end position="137"/>
    </location>
</feature>
<accession>A0A7T7UVM2</accession>
<organism evidence="2 3">
    <name type="scientific">Elizabethkingia bruuniana</name>
    <dbReference type="NCBI Taxonomy" id="1756149"/>
    <lineage>
        <taxon>Bacteria</taxon>
        <taxon>Pseudomonadati</taxon>
        <taxon>Bacteroidota</taxon>
        <taxon>Flavobacteriia</taxon>
        <taxon>Flavobacteriales</taxon>
        <taxon>Weeksellaceae</taxon>
        <taxon>Elizabethkingia</taxon>
    </lineage>
</organism>
<evidence type="ECO:0000313" key="2">
    <source>
        <dbReference type="EMBL" id="QQN57007.1"/>
    </source>
</evidence>
<dbReference type="InterPro" id="IPR011051">
    <property type="entry name" value="RmlC_Cupin_sf"/>
</dbReference>
<proteinExistence type="predicted"/>
<dbReference type="OrthoDB" id="9795513at2"/>
<gene>
    <name evidence="2" type="ORF">I6H88_11090</name>
</gene>
<protein>
    <submittedName>
        <fullName evidence="2">FdtA/QdtA family cupin domain-containing protein</fullName>
    </submittedName>
</protein>
<dbReference type="SUPFAM" id="SSF51182">
    <property type="entry name" value="RmlC-like cupins"/>
    <property type="match status" value="1"/>
</dbReference>